<reference evidence="2 3" key="1">
    <citation type="submission" date="2022-02" db="EMBL/GenBank/DDBJ databases">
        <title>Paenibacillus sp. MBLB1776 Whole Genome Shotgun Sequencing.</title>
        <authorList>
            <person name="Hwang C.Y."/>
            <person name="Cho E.-S."/>
            <person name="Seo M.-J."/>
        </authorList>
    </citation>
    <scope>NUCLEOTIDE SEQUENCE [LARGE SCALE GENOMIC DNA]</scope>
    <source>
        <strain evidence="2 3">MBLB1776</strain>
    </source>
</reference>
<name>A0AA96LC27_9BACL</name>
<accession>A0AA96LC27</accession>
<keyword evidence="1" id="KW-0812">Transmembrane</keyword>
<proteinExistence type="predicted"/>
<protein>
    <submittedName>
        <fullName evidence="2">Uncharacterized protein</fullName>
    </submittedName>
</protein>
<organism evidence="2 3">
    <name type="scientific">Paenibacillus aurantius</name>
    <dbReference type="NCBI Taxonomy" id="2918900"/>
    <lineage>
        <taxon>Bacteria</taxon>
        <taxon>Bacillati</taxon>
        <taxon>Bacillota</taxon>
        <taxon>Bacilli</taxon>
        <taxon>Bacillales</taxon>
        <taxon>Paenibacillaceae</taxon>
        <taxon>Paenibacillus</taxon>
    </lineage>
</organism>
<keyword evidence="3" id="KW-1185">Reference proteome</keyword>
<evidence type="ECO:0000256" key="1">
    <source>
        <dbReference type="SAM" id="Phobius"/>
    </source>
</evidence>
<keyword evidence="1" id="KW-1133">Transmembrane helix</keyword>
<gene>
    <name evidence="2" type="ORF">MJA45_25300</name>
</gene>
<sequence length="49" mass="5302">MSLIILNLILYLGLVGLLDGPGDTGELMAIGIVLSLQLTFLITYLIVRK</sequence>
<dbReference type="EMBL" id="CP130318">
    <property type="protein sequence ID" value="WNQ10896.1"/>
    <property type="molecule type" value="Genomic_DNA"/>
</dbReference>
<keyword evidence="1" id="KW-0472">Membrane</keyword>
<dbReference type="RefSeq" id="WP_315604671.1">
    <property type="nucleotide sequence ID" value="NZ_CP130318.1"/>
</dbReference>
<dbReference type="KEGG" id="paun:MJA45_25300"/>
<dbReference type="AlphaFoldDB" id="A0AA96LC27"/>
<evidence type="ECO:0000313" key="3">
    <source>
        <dbReference type="Proteomes" id="UP001305702"/>
    </source>
</evidence>
<feature type="transmembrane region" description="Helical" evidence="1">
    <location>
        <begin position="28"/>
        <end position="47"/>
    </location>
</feature>
<dbReference type="Proteomes" id="UP001305702">
    <property type="component" value="Chromosome"/>
</dbReference>
<evidence type="ECO:0000313" key="2">
    <source>
        <dbReference type="EMBL" id="WNQ10896.1"/>
    </source>
</evidence>